<dbReference type="Proteomes" id="UP000023430">
    <property type="component" value="Unassembled WGS sequence"/>
</dbReference>
<dbReference type="STRING" id="1449351.RISW2_03595"/>
<comment type="caution">
    <text evidence="2">The sequence shown here is derived from an EMBL/GenBank/DDBJ whole genome shotgun (WGS) entry which is preliminary data.</text>
</comment>
<organism evidence="2 3">
    <name type="scientific">Roseivivax isoporae LMG 25204</name>
    <dbReference type="NCBI Taxonomy" id="1449351"/>
    <lineage>
        <taxon>Bacteria</taxon>
        <taxon>Pseudomonadati</taxon>
        <taxon>Pseudomonadota</taxon>
        <taxon>Alphaproteobacteria</taxon>
        <taxon>Rhodobacterales</taxon>
        <taxon>Roseobacteraceae</taxon>
        <taxon>Roseivivax</taxon>
    </lineage>
</organism>
<dbReference type="PANTHER" id="PTHR40394:SF2">
    <property type="entry name" value="QUINOL:CYTOCHROME C OXIDOREDUCTASE MEMBRANE PROTEIN"/>
    <property type="match status" value="1"/>
</dbReference>
<dbReference type="EMBL" id="JAME01000013">
    <property type="protein sequence ID" value="ETX29038.1"/>
    <property type="molecule type" value="Genomic_DNA"/>
</dbReference>
<proteinExistence type="predicted"/>
<evidence type="ECO:0008006" key="4">
    <source>
        <dbReference type="Google" id="ProtNLM"/>
    </source>
</evidence>
<dbReference type="RefSeq" id="WP_043770065.1">
    <property type="nucleotide sequence ID" value="NZ_JAME01000013.1"/>
</dbReference>
<gene>
    <name evidence="2" type="ORF">RISW2_03595</name>
</gene>
<dbReference type="InterPro" id="IPR021776">
    <property type="entry name" value="ActD"/>
</dbReference>
<dbReference type="Pfam" id="PF11821">
    <property type="entry name" value="ActD"/>
    <property type="match status" value="1"/>
</dbReference>
<keyword evidence="1" id="KW-0472">Membrane</keyword>
<sequence>MTARLLLVFTDTASLVDAARTLRTEGVDGMDAHTPWRVADLEPVLEPPAHGVRRTMLIAGLAAAAGVFLLQTWSAVWFYPLNVGGRPLFSWPAFGFATFETGILGAAAGGFVAMIRACGLPRLHDPFFDTAETEGASDDRFFLSLPREGAPDRLRLSRLDGLARIVEVGR</sequence>
<evidence type="ECO:0000313" key="2">
    <source>
        <dbReference type="EMBL" id="ETX29038.1"/>
    </source>
</evidence>
<evidence type="ECO:0000256" key="1">
    <source>
        <dbReference type="SAM" id="Phobius"/>
    </source>
</evidence>
<keyword evidence="1" id="KW-0812">Transmembrane</keyword>
<dbReference type="eggNOG" id="COG2010">
    <property type="taxonomic scope" value="Bacteria"/>
</dbReference>
<keyword evidence="3" id="KW-1185">Reference proteome</keyword>
<evidence type="ECO:0000313" key="3">
    <source>
        <dbReference type="Proteomes" id="UP000023430"/>
    </source>
</evidence>
<feature type="transmembrane region" description="Helical" evidence="1">
    <location>
        <begin position="57"/>
        <end position="79"/>
    </location>
</feature>
<keyword evidence="1" id="KW-1133">Transmembrane helix</keyword>
<name>X7F8L0_9RHOB</name>
<dbReference type="AlphaFoldDB" id="X7F8L0"/>
<reference evidence="2 3" key="1">
    <citation type="submission" date="2014-01" db="EMBL/GenBank/DDBJ databases">
        <title>Roseivivax isoporae LMG 25204 Genome Sequencing.</title>
        <authorList>
            <person name="Lai Q."/>
            <person name="Li G."/>
            <person name="Shao Z."/>
        </authorList>
    </citation>
    <scope>NUCLEOTIDE SEQUENCE [LARGE SCALE GENOMIC DNA]</scope>
    <source>
        <strain evidence="2 3">LMG 25204</strain>
    </source>
</reference>
<feature type="transmembrane region" description="Helical" evidence="1">
    <location>
        <begin position="91"/>
        <end position="115"/>
    </location>
</feature>
<protein>
    <recommendedName>
        <fullName evidence="4">DUF3341 domain-containing protein</fullName>
    </recommendedName>
</protein>
<accession>X7F8L0</accession>
<dbReference type="PANTHER" id="PTHR40394">
    <property type="entry name" value="LIPOPROTEIN-RELATED"/>
    <property type="match status" value="1"/>
</dbReference>